<sequence>MSIWIDIEDWRVAKLPNTKLTRATLTRYAKGGQFHPPARKIGRAWHVLDDAQLTSQPAPASPRQQIADPRVAAIFASA</sequence>
<dbReference type="InterPro" id="IPR009061">
    <property type="entry name" value="DNA-bd_dom_put_sf"/>
</dbReference>
<reference evidence="1 2" key="1">
    <citation type="submission" date="2017-01" db="EMBL/GenBank/DDBJ databases">
        <title>Novel large sulfur bacteria in the metagenomes of groundwater-fed chemosynthetic microbial mats in the Lake Huron basin.</title>
        <authorList>
            <person name="Sharrar A.M."/>
            <person name="Flood B.E."/>
            <person name="Bailey J.V."/>
            <person name="Jones D.S."/>
            <person name="Biddanda B."/>
            <person name="Ruberg S.A."/>
            <person name="Marcus D.N."/>
            <person name="Dick G.J."/>
        </authorList>
    </citation>
    <scope>NUCLEOTIDE SEQUENCE [LARGE SCALE GENOMIC DNA]</scope>
    <source>
        <strain evidence="1">A8</strain>
    </source>
</reference>
<dbReference type="Proteomes" id="UP000192491">
    <property type="component" value="Unassembled WGS sequence"/>
</dbReference>
<comment type="caution">
    <text evidence="1">The sequence shown here is derived from an EMBL/GenBank/DDBJ whole genome shotgun (WGS) entry which is preliminary data.</text>
</comment>
<dbReference type="Gene3D" id="1.10.1660.20">
    <property type="match status" value="1"/>
</dbReference>
<accession>A0A1Y1QXN1</accession>
<dbReference type="EMBL" id="MTEJ01000007">
    <property type="protein sequence ID" value="OQX16167.1"/>
    <property type="molecule type" value="Genomic_DNA"/>
</dbReference>
<evidence type="ECO:0000313" key="2">
    <source>
        <dbReference type="Proteomes" id="UP000192491"/>
    </source>
</evidence>
<evidence type="ECO:0008006" key="3">
    <source>
        <dbReference type="Google" id="ProtNLM"/>
    </source>
</evidence>
<protein>
    <recommendedName>
        <fullName evidence="3">Excisionase</fullName>
    </recommendedName>
</protein>
<dbReference type="InterPro" id="IPR038137">
    <property type="entry name" value="Excisionase-like_sf"/>
</dbReference>
<proteinExistence type="predicted"/>
<name>A0A1Y1QXN1_9GAMM</name>
<dbReference type="SUPFAM" id="SSF46955">
    <property type="entry name" value="Putative DNA-binding domain"/>
    <property type="match status" value="1"/>
</dbReference>
<dbReference type="AlphaFoldDB" id="A0A1Y1QXN1"/>
<organism evidence="1 2">
    <name type="scientific">Thiothrix lacustris</name>
    <dbReference type="NCBI Taxonomy" id="525917"/>
    <lineage>
        <taxon>Bacteria</taxon>
        <taxon>Pseudomonadati</taxon>
        <taxon>Pseudomonadota</taxon>
        <taxon>Gammaproteobacteria</taxon>
        <taxon>Thiotrichales</taxon>
        <taxon>Thiotrichaceae</taxon>
        <taxon>Thiothrix</taxon>
    </lineage>
</organism>
<evidence type="ECO:0000313" key="1">
    <source>
        <dbReference type="EMBL" id="OQX16167.1"/>
    </source>
</evidence>
<gene>
    <name evidence="1" type="ORF">BWK73_04705</name>
</gene>